<dbReference type="RefSeq" id="WP_402703247.1">
    <property type="nucleotide sequence ID" value="NZ_JBIUZV010000017.1"/>
</dbReference>
<dbReference type="Gene3D" id="3.40.50.10490">
    <property type="entry name" value="Glucose-6-phosphate isomerase like protein, domain 1"/>
    <property type="match status" value="1"/>
</dbReference>
<dbReference type="EMBL" id="JBIUZV010000017">
    <property type="protein sequence ID" value="MFJ3048299.1"/>
    <property type="molecule type" value="Genomic_DNA"/>
</dbReference>
<proteinExistence type="predicted"/>
<evidence type="ECO:0000256" key="2">
    <source>
        <dbReference type="ARBA" id="ARBA00023125"/>
    </source>
</evidence>
<keyword evidence="7" id="KW-1185">Reference proteome</keyword>
<keyword evidence="1" id="KW-0805">Transcription regulation</keyword>
<dbReference type="PROSITE" id="PS51071">
    <property type="entry name" value="HTH_RPIR"/>
    <property type="match status" value="1"/>
</dbReference>
<comment type="caution">
    <text evidence="6">The sequence shown here is derived from an EMBL/GenBank/DDBJ whole genome shotgun (WGS) entry which is preliminary data.</text>
</comment>
<keyword evidence="2" id="KW-0238">DNA-binding</keyword>
<accession>A0ABW8F4T2</accession>
<protein>
    <submittedName>
        <fullName evidence="6">MurR/RpiR family transcriptional regulator</fullName>
    </submittedName>
</protein>
<dbReference type="CDD" id="cd05013">
    <property type="entry name" value="SIS_RpiR"/>
    <property type="match status" value="1"/>
</dbReference>
<evidence type="ECO:0000256" key="3">
    <source>
        <dbReference type="ARBA" id="ARBA00023152"/>
    </source>
</evidence>
<gene>
    <name evidence="6" type="ORF">ACIPEN_20895</name>
</gene>
<dbReference type="InterPro" id="IPR047640">
    <property type="entry name" value="RpiR-like"/>
</dbReference>
<dbReference type="PANTHER" id="PTHR30514">
    <property type="entry name" value="GLUCOKINASE"/>
    <property type="match status" value="1"/>
</dbReference>
<evidence type="ECO:0000256" key="4">
    <source>
        <dbReference type="ARBA" id="ARBA00023163"/>
    </source>
</evidence>
<dbReference type="SUPFAM" id="SSF53697">
    <property type="entry name" value="SIS domain"/>
    <property type="match status" value="1"/>
</dbReference>
<evidence type="ECO:0000313" key="6">
    <source>
        <dbReference type="EMBL" id="MFJ3048299.1"/>
    </source>
</evidence>
<dbReference type="SUPFAM" id="SSF46689">
    <property type="entry name" value="Homeodomain-like"/>
    <property type="match status" value="1"/>
</dbReference>
<feature type="domain" description="HTH rpiR-type" evidence="5">
    <location>
        <begin position="6"/>
        <end position="82"/>
    </location>
</feature>
<dbReference type="InterPro" id="IPR035472">
    <property type="entry name" value="RpiR-like_SIS"/>
</dbReference>
<keyword evidence="4" id="KW-0804">Transcription</keyword>
<evidence type="ECO:0000259" key="5">
    <source>
        <dbReference type="PROSITE" id="PS51071"/>
    </source>
</evidence>
<dbReference type="Proteomes" id="UP001617427">
    <property type="component" value="Unassembled WGS sequence"/>
</dbReference>
<dbReference type="InterPro" id="IPR046348">
    <property type="entry name" value="SIS_dom_sf"/>
</dbReference>
<dbReference type="InterPro" id="IPR000281">
    <property type="entry name" value="HTH_RpiR"/>
</dbReference>
<dbReference type="InterPro" id="IPR009057">
    <property type="entry name" value="Homeodomain-like_sf"/>
</dbReference>
<dbReference type="InterPro" id="IPR036388">
    <property type="entry name" value="WH-like_DNA-bd_sf"/>
</dbReference>
<dbReference type="InterPro" id="IPR001347">
    <property type="entry name" value="SIS_dom"/>
</dbReference>
<dbReference type="Pfam" id="PF01418">
    <property type="entry name" value="HTH_6"/>
    <property type="match status" value="1"/>
</dbReference>
<keyword evidence="3" id="KW-0324">Glycolysis</keyword>
<dbReference type="PANTHER" id="PTHR30514:SF18">
    <property type="entry name" value="RPIR-FAMILY TRANSCRIPTIONAL REGULATOR"/>
    <property type="match status" value="1"/>
</dbReference>
<name>A0ABW8F4T2_9BURK</name>
<organism evidence="6 7">
    <name type="scientific">Herbaspirillum chlorophenolicum</name>
    <dbReference type="NCBI Taxonomy" id="211589"/>
    <lineage>
        <taxon>Bacteria</taxon>
        <taxon>Pseudomonadati</taxon>
        <taxon>Pseudomonadota</taxon>
        <taxon>Betaproteobacteria</taxon>
        <taxon>Burkholderiales</taxon>
        <taxon>Oxalobacteraceae</taxon>
        <taxon>Herbaspirillum</taxon>
    </lineage>
</organism>
<dbReference type="Pfam" id="PF01380">
    <property type="entry name" value="SIS"/>
    <property type="match status" value="1"/>
</dbReference>
<dbReference type="Gene3D" id="1.10.10.10">
    <property type="entry name" value="Winged helix-like DNA-binding domain superfamily/Winged helix DNA-binding domain"/>
    <property type="match status" value="1"/>
</dbReference>
<evidence type="ECO:0000313" key="7">
    <source>
        <dbReference type="Proteomes" id="UP001617427"/>
    </source>
</evidence>
<evidence type="ECO:0000256" key="1">
    <source>
        <dbReference type="ARBA" id="ARBA00023015"/>
    </source>
</evidence>
<reference evidence="6 7" key="1">
    <citation type="submission" date="2024-10" db="EMBL/GenBank/DDBJ databases">
        <title>The Natural Products Discovery Center: Release of the First 8490 Sequenced Strains for Exploring Actinobacteria Biosynthetic Diversity.</title>
        <authorList>
            <person name="Kalkreuter E."/>
            <person name="Kautsar S.A."/>
            <person name="Yang D."/>
            <person name="Bader C.D."/>
            <person name="Teijaro C.N."/>
            <person name="Fluegel L."/>
            <person name="Davis C.M."/>
            <person name="Simpson J.R."/>
            <person name="Lauterbach L."/>
            <person name="Steele A.D."/>
            <person name="Gui C."/>
            <person name="Meng S."/>
            <person name="Li G."/>
            <person name="Viehrig K."/>
            <person name="Ye F."/>
            <person name="Su P."/>
            <person name="Kiefer A.F."/>
            <person name="Nichols A."/>
            <person name="Cepeda A.J."/>
            <person name="Yan W."/>
            <person name="Fan B."/>
            <person name="Jiang Y."/>
            <person name="Adhikari A."/>
            <person name="Zheng C.-J."/>
            <person name="Schuster L."/>
            <person name="Cowan T.M."/>
            <person name="Smanski M.J."/>
            <person name="Chevrette M.G."/>
            <person name="De Carvalho L.P.S."/>
            <person name="Shen B."/>
        </authorList>
    </citation>
    <scope>NUCLEOTIDE SEQUENCE [LARGE SCALE GENOMIC DNA]</scope>
    <source>
        <strain evidence="6 7">NPDC087045</strain>
    </source>
</reference>
<sequence length="281" mass="30481">MRPSSESFVRRVRSKLDELSTTERQLADFLLEFPGELASYAGNELAQLAGVSPSTVSRFIRHIGYDSYEEARRLVREEQEVGSPLFQPSSGAARHVKSVAAHFQQSQANLAGTFERLSDAGMAEIAKAIAGAPQVLVFGSRSSHAFAVYLRWQIIQVLPHVTAIPGPGETVAEHTAGLTERDCVIVFGTRRQTRQMDRVLDAASRAGARILYISDQASPDYAGATWSLQCQCRGPGSLDNHVAVMALCDLLATLVIEASGAAGRKRLAAVEQGHDELDDFN</sequence>